<dbReference type="GO" id="GO:0031470">
    <property type="term" value="C:carboxysome"/>
    <property type="evidence" value="ECO:0007669"/>
    <property type="project" value="UniProtKB-ARBA"/>
</dbReference>
<keyword evidence="4" id="KW-1185">Reference proteome</keyword>
<dbReference type="AlphaFoldDB" id="A0A8J8CNS4"/>
<dbReference type="Pfam" id="PF00132">
    <property type="entry name" value="Hexapep"/>
    <property type="match status" value="1"/>
</dbReference>
<dbReference type="InterPro" id="IPR051159">
    <property type="entry name" value="Hexapeptide_acetyltransf"/>
</dbReference>
<dbReference type="CDD" id="cd04647">
    <property type="entry name" value="LbH_MAT_like"/>
    <property type="match status" value="1"/>
</dbReference>
<dbReference type="Gene3D" id="2.160.10.10">
    <property type="entry name" value="Hexapeptide repeat proteins"/>
    <property type="match status" value="1"/>
</dbReference>
<dbReference type="EMBL" id="WVIE01000019">
    <property type="protein sequence ID" value="NDJ18737.1"/>
    <property type="molecule type" value="Genomic_DNA"/>
</dbReference>
<comment type="caution">
    <text evidence="3">The sequence shown here is derived from an EMBL/GenBank/DDBJ whole genome shotgun (WGS) entry which is preliminary data.</text>
</comment>
<dbReference type="GO" id="GO:0008374">
    <property type="term" value="F:O-acyltransferase activity"/>
    <property type="evidence" value="ECO:0007669"/>
    <property type="project" value="TreeGrafter"/>
</dbReference>
<dbReference type="PANTHER" id="PTHR23416:SF23">
    <property type="entry name" value="ACETYLTRANSFERASE C18B11.09C-RELATED"/>
    <property type="match status" value="1"/>
</dbReference>
<dbReference type="InterPro" id="IPR001451">
    <property type="entry name" value="Hexapep"/>
</dbReference>
<name>A0A8J8CNS4_9CYAN</name>
<accession>A0A8J8CNS4</accession>
<reference evidence="3" key="1">
    <citation type="submission" date="2019-12" db="EMBL/GenBank/DDBJ databases">
        <title>High-Quality draft genome sequences of three cyanobacteria isolated from the limestone walls of the Old Cathedral of Coimbra.</title>
        <authorList>
            <person name="Tiago I."/>
            <person name="Soares F."/>
            <person name="Portugal A."/>
        </authorList>
    </citation>
    <scope>NUCLEOTIDE SEQUENCE</scope>
    <source>
        <strain evidence="3">A</strain>
    </source>
</reference>
<comment type="similarity">
    <text evidence="1">Belongs to the transferase hexapeptide repeat family.</text>
</comment>
<gene>
    <name evidence="3" type="ORF">GS601_15815</name>
</gene>
<organism evidence="3 4">
    <name type="scientific">Myxacorys almedinensis A</name>
    <dbReference type="NCBI Taxonomy" id="2690445"/>
    <lineage>
        <taxon>Bacteria</taxon>
        <taxon>Bacillati</taxon>
        <taxon>Cyanobacteriota</taxon>
        <taxon>Cyanophyceae</taxon>
        <taxon>Leptolyngbyales</taxon>
        <taxon>Leptolyngbyaceae</taxon>
        <taxon>Myxacorys</taxon>
        <taxon>Myxacorys almedinensis</taxon>
    </lineage>
</organism>
<keyword evidence="2" id="KW-0808">Transferase</keyword>
<dbReference type="Proteomes" id="UP000646053">
    <property type="component" value="Unassembled WGS sequence"/>
</dbReference>
<keyword evidence="3" id="KW-0012">Acyltransferase</keyword>
<evidence type="ECO:0000256" key="2">
    <source>
        <dbReference type="ARBA" id="ARBA00022679"/>
    </source>
</evidence>
<proteinExistence type="inferred from homology"/>
<evidence type="ECO:0000313" key="3">
    <source>
        <dbReference type="EMBL" id="NDJ18737.1"/>
    </source>
</evidence>
<dbReference type="GO" id="GO:0043886">
    <property type="term" value="F:structural constituent of carboxysome shell"/>
    <property type="evidence" value="ECO:0007669"/>
    <property type="project" value="UniProtKB-ARBA"/>
</dbReference>
<dbReference type="GO" id="GO:0005829">
    <property type="term" value="C:cytosol"/>
    <property type="evidence" value="ECO:0007669"/>
    <property type="project" value="TreeGrafter"/>
</dbReference>
<evidence type="ECO:0000256" key="1">
    <source>
        <dbReference type="ARBA" id="ARBA00007274"/>
    </source>
</evidence>
<evidence type="ECO:0000313" key="4">
    <source>
        <dbReference type="Proteomes" id="UP000646053"/>
    </source>
</evidence>
<sequence length="140" mass="14575">MGASSVIYNSCQIRDAHKITIGENSSIGDQCVLDGRSGLTIGNSVNLSTGAWIWTAQHDPNDPNFGGVGAPVVIEDYAWVSSRTTILPGVTIGRGAVVAAGAVVTQSVAPFEIVGGVPAKKIGDRNRNLSYELGSCVAFW</sequence>
<dbReference type="InterPro" id="IPR011004">
    <property type="entry name" value="Trimer_LpxA-like_sf"/>
</dbReference>
<dbReference type="SUPFAM" id="SSF51161">
    <property type="entry name" value="Trimeric LpxA-like enzymes"/>
    <property type="match status" value="1"/>
</dbReference>
<dbReference type="PANTHER" id="PTHR23416">
    <property type="entry name" value="SIALIC ACID SYNTHASE-RELATED"/>
    <property type="match status" value="1"/>
</dbReference>
<protein>
    <submittedName>
        <fullName evidence="3">Acyltransferase</fullName>
    </submittedName>
</protein>